<keyword evidence="2" id="KW-1185">Reference proteome</keyword>
<organism evidence="1 2">
    <name type="scientific">Nannocystis pusilla</name>
    <dbReference type="NCBI Taxonomy" id="889268"/>
    <lineage>
        <taxon>Bacteria</taxon>
        <taxon>Pseudomonadati</taxon>
        <taxon>Myxococcota</taxon>
        <taxon>Polyangia</taxon>
        <taxon>Nannocystales</taxon>
        <taxon>Nannocystaceae</taxon>
        <taxon>Nannocystis</taxon>
    </lineage>
</organism>
<dbReference type="RefSeq" id="WP_267777877.1">
    <property type="nucleotide sequence ID" value="NZ_JAPNKE010000002.1"/>
</dbReference>
<dbReference type="EMBL" id="JAPNKE010000002">
    <property type="protein sequence ID" value="MCY1013761.1"/>
    <property type="molecule type" value="Genomic_DNA"/>
</dbReference>
<dbReference type="Proteomes" id="UP001150924">
    <property type="component" value="Unassembled WGS sequence"/>
</dbReference>
<reference evidence="1" key="1">
    <citation type="submission" date="2022-11" db="EMBL/GenBank/DDBJ databases">
        <title>Minimal conservation of predation-associated metabolite biosynthetic gene clusters underscores biosynthetic potential of Myxococcota including descriptions for ten novel species: Archangium lansinium sp. nov., Myxococcus landrumus sp. nov., Nannocystis bai.</title>
        <authorList>
            <person name="Ahearne A."/>
            <person name="Stevens C."/>
            <person name="Phillips K."/>
        </authorList>
    </citation>
    <scope>NUCLEOTIDE SEQUENCE</scope>
    <source>
        <strain evidence="1">Na p29</strain>
    </source>
</reference>
<comment type="caution">
    <text evidence="1">The sequence shown here is derived from an EMBL/GenBank/DDBJ whole genome shotgun (WGS) entry which is preliminary data.</text>
</comment>
<proteinExistence type="predicted"/>
<sequence length="70" mass="7097">MTHVLAARVAVPNRAEGCAAIGGAIAMFAGGGDTLDCVVTGTAYNYGTFGNVAAFHWSETGSGMDPADRF</sequence>
<evidence type="ECO:0000313" key="1">
    <source>
        <dbReference type="EMBL" id="MCY1013761.1"/>
    </source>
</evidence>
<name>A0A9X3F9B0_9BACT</name>
<gene>
    <name evidence="1" type="ORF">OV079_51210</name>
</gene>
<accession>A0A9X3F9B0</accession>
<evidence type="ECO:0000313" key="2">
    <source>
        <dbReference type="Proteomes" id="UP001150924"/>
    </source>
</evidence>
<dbReference type="AlphaFoldDB" id="A0A9X3F9B0"/>
<protein>
    <submittedName>
        <fullName evidence="1">Uncharacterized protein</fullName>
    </submittedName>
</protein>